<dbReference type="PANTHER" id="PTHR35179:SF2">
    <property type="entry name" value="START DOMAIN-CONTAINING PROTEIN"/>
    <property type="match status" value="1"/>
</dbReference>
<name>A0AAW0A7D2_9AGAR</name>
<reference evidence="1 2" key="1">
    <citation type="journal article" date="2024" name="J Genomics">
        <title>Draft genome sequencing and assembly of Favolaschia claudopus CIRM-BRFM 2984 isolated from oak limbs.</title>
        <authorList>
            <person name="Navarro D."/>
            <person name="Drula E."/>
            <person name="Chaduli D."/>
            <person name="Cazenave R."/>
            <person name="Ahrendt S."/>
            <person name="Wang J."/>
            <person name="Lipzen A."/>
            <person name="Daum C."/>
            <person name="Barry K."/>
            <person name="Grigoriev I.V."/>
            <person name="Favel A."/>
            <person name="Rosso M.N."/>
            <person name="Martin F."/>
        </authorList>
    </citation>
    <scope>NUCLEOTIDE SEQUENCE [LARGE SCALE GENOMIC DNA]</scope>
    <source>
        <strain evidence="1 2">CIRM-BRFM 2984</strain>
    </source>
</reference>
<protein>
    <submittedName>
        <fullName evidence="1">Uncharacterized protein</fullName>
    </submittedName>
</protein>
<keyword evidence="2" id="KW-1185">Reference proteome</keyword>
<dbReference type="EMBL" id="JAWWNJ010000081">
    <property type="protein sequence ID" value="KAK7001801.1"/>
    <property type="molecule type" value="Genomic_DNA"/>
</dbReference>
<gene>
    <name evidence="1" type="ORF">R3P38DRAFT_3044555</name>
</gene>
<organism evidence="1 2">
    <name type="scientific">Favolaschia claudopus</name>
    <dbReference type="NCBI Taxonomy" id="2862362"/>
    <lineage>
        <taxon>Eukaryota</taxon>
        <taxon>Fungi</taxon>
        <taxon>Dikarya</taxon>
        <taxon>Basidiomycota</taxon>
        <taxon>Agaricomycotina</taxon>
        <taxon>Agaricomycetes</taxon>
        <taxon>Agaricomycetidae</taxon>
        <taxon>Agaricales</taxon>
        <taxon>Marasmiineae</taxon>
        <taxon>Mycenaceae</taxon>
        <taxon>Favolaschia</taxon>
    </lineage>
</organism>
<proteinExistence type="predicted"/>
<dbReference type="Proteomes" id="UP001362999">
    <property type="component" value="Unassembled WGS sequence"/>
</dbReference>
<evidence type="ECO:0000313" key="1">
    <source>
        <dbReference type="EMBL" id="KAK7001801.1"/>
    </source>
</evidence>
<evidence type="ECO:0000313" key="2">
    <source>
        <dbReference type="Proteomes" id="UP001362999"/>
    </source>
</evidence>
<dbReference type="PANTHER" id="PTHR35179">
    <property type="entry name" value="PROTEIN CBG02620"/>
    <property type="match status" value="1"/>
</dbReference>
<dbReference type="AlphaFoldDB" id="A0AAW0A7D2"/>
<comment type="caution">
    <text evidence="1">The sequence shown here is derived from an EMBL/GenBank/DDBJ whole genome shotgun (WGS) entry which is preliminary data.</text>
</comment>
<accession>A0AAW0A7D2</accession>
<feature type="non-terminal residue" evidence="1">
    <location>
        <position position="1"/>
    </location>
</feature>
<sequence length="310" mass="34216">KPQAVFLPLIVAVDKVQSESTDASSTGIFDWAAEKIDFITARNTLRKLLHWIEDAGANSKSQDFRIDMQLAGNTVLMNRWETGTRVNWSGQMYGLNFEKASTDPAIGCEECTGHIRIVRYDLDGLKMVVRFEVDACLSRAAKSSAKASTIDDLVAGLGQVNLGAASANTTSTTTHGLTVLPGGRFVPHSSFIELTTRTENRVAQFDWKDAYPQLFFSQTPHHFLAVHYKGRFSAVQKRQLGSSELQGVERSIQPGLGKLRVALGVIRDLVVKHGQRGRLTLVCRSGRMEVFERESGESCLPEDVLARFEG</sequence>